<evidence type="ECO:0000259" key="2">
    <source>
        <dbReference type="Pfam" id="PF13837"/>
    </source>
</evidence>
<protein>
    <submittedName>
        <fullName evidence="3">L-3-j2D3</fullName>
    </submittedName>
</protein>
<dbReference type="OrthoDB" id="691673at2759"/>
<dbReference type="Proteomes" id="UP000494163">
    <property type="component" value="Chromosome 3L"/>
</dbReference>
<dbReference type="PANTHER" id="PTHR22666:SF3">
    <property type="entry name" value="MYB_SANT-LIKE DNA-BINDING DOMAIN-CONTAINING PROTEIN 1"/>
    <property type="match status" value="1"/>
</dbReference>
<dbReference type="InterPro" id="IPR044822">
    <property type="entry name" value="Myb_DNA-bind_4"/>
</dbReference>
<sequence>RFVWSPKSTNILLKLWEKNLIGLRDDLKKNSEIHKEMAMDMAAYGPTAKEIKTKMDNMLRKYRVEIEKMKKTNTTTSSWRYFKIIQTFLNEDPAADFEEIIFDDQESSTFYKSDECDDNISIVNVTNPPSEENFQTDTEPEPEIKDEHHSYPQLQRRTNVEEYHSPLRTAKKSKNRLMEIEEEKLTIEKQKLLVMKHISRDLTSISKTLIELLRNSNN</sequence>
<name>A0A0M4EPT7_DROBS</name>
<feature type="non-terminal residue" evidence="3">
    <location>
        <position position="218"/>
    </location>
</feature>
<organism evidence="3 4">
    <name type="scientific">Drosophila busckii</name>
    <name type="common">Fruit fly</name>
    <dbReference type="NCBI Taxonomy" id="30019"/>
    <lineage>
        <taxon>Eukaryota</taxon>
        <taxon>Metazoa</taxon>
        <taxon>Ecdysozoa</taxon>
        <taxon>Arthropoda</taxon>
        <taxon>Hexapoda</taxon>
        <taxon>Insecta</taxon>
        <taxon>Pterygota</taxon>
        <taxon>Neoptera</taxon>
        <taxon>Endopterygota</taxon>
        <taxon>Diptera</taxon>
        <taxon>Brachycera</taxon>
        <taxon>Muscomorpha</taxon>
        <taxon>Ephydroidea</taxon>
        <taxon>Drosophilidae</taxon>
        <taxon>Drosophila</taxon>
    </lineage>
</organism>
<reference evidence="3 4" key="1">
    <citation type="submission" date="2015-08" db="EMBL/GenBank/DDBJ databases">
        <title>Ancestral chromatin configuration constrains chromatin evolution on differentiating sex chromosomes in Drosophila.</title>
        <authorList>
            <person name="Zhou Q."/>
            <person name="Bachtrog D."/>
        </authorList>
    </citation>
    <scope>NUCLEOTIDE SEQUENCE [LARGE SCALE GENOMIC DNA]</scope>
    <source>
        <tissue evidence="3">Whole larvae</tissue>
    </source>
</reference>
<dbReference type="Pfam" id="PF13837">
    <property type="entry name" value="Myb_DNA-bind_4"/>
    <property type="match status" value="1"/>
</dbReference>
<proteinExistence type="predicted"/>
<feature type="non-terminal residue" evidence="3">
    <location>
        <position position="1"/>
    </location>
</feature>
<keyword evidence="4" id="KW-1185">Reference proteome</keyword>
<evidence type="ECO:0000256" key="1">
    <source>
        <dbReference type="SAM" id="MobiDB-lite"/>
    </source>
</evidence>
<dbReference type="EMBL" id="CP012525">
    <property type="protein sequence ID" value="ALC44180.1"/>
    <property type="molecule type" value="Genomic_DNA"/>
</dbReference>
<accession>A0A0M4EPT7</accession>
<dbReference type="STRING" id="30019.A0A0M4EPT7"/>
<evidence type="ECO:0000313" key="3">
    <source>
        <dbReference type="EMBL" id="ALC44180.1"/>
    </source>
</evidence>
<dbReference type="GO" id="GO:0045893">
    <property type="term" value="P:positive regulation of DNA-templated transcription"/>
    <property type="evidence" value="ECO:0007669"/>
    <property type="project" value="TreeGrafter"/>
</dbReference>
<dbReference type="AlphaFoldDB" id="A0A0M4EPT7"/>
<gene>
    <name evidence="3" type="ORF">Dbus_chr3Lg1346</name>
</gene>
<evidence type="ECO:0000313" key="4">
    <source>
        <dbReference type="Proteomes" id="UP000494163"/>
    </source>
</evidence>
<dbReference type="PANTHER" id="PTHR22666">
    <property type="entry name" value="MYB_SANT-LIKE DNA-BINDING DOMAIN-CONTAINING PROTEIN 1"/>
    <property type="match status" value="1"/>
</dbReference>
<feature type="domain" description="Myb/SANT-like DNA-binding" evidence="2">
    <location>
        <begin position="3"/>
        <end position="85"/>
    </location>
</feature>
<dbReference type="OMA" id="RIEMTKY"/>
<feature type="region of interest" description="Disordered" evidence="1">
    <location>
        <begin position="125"/>
        <end position="149"/>
    </location>
</feature>
<dbReference type="GO" id="GO:0016604">
    <property type="term" value="C:nuclear body"/>
    <property type="evidence" value="ECO:0007669"/>
    <property type="project" value="TreeGrafter"/>
</dbReference>
<feature type="compositionally biased region" description="Polar residues" evidence="1">
    <location>
        <begin position="125"/>
        <end position="137"/>
    </location>
</feature>
<dbReference type="InterPro" id="IPR026095">
    <property type="entry name" value="Myb/SANT-like_DNA-bd_dom_prot"/>
</dbReference>